<name>A0ABV8NH09_9SPHI</name>
<organism evidence="1 2">
    <name type="scientific">Pedobacter jamesrossensis</name>
    <dbReference type="NCBI Taxonomy" id="1908238"/>
    <lineage>
        <taxon>Bacteria</taxon>
        <taxon>Pseudomonadati</taxon>
        <taxon>Bacteroidota</taxon>
        <taxon>Sphingobacteriia</taxon>
        <taxon>Sphingobacteriales</taxon>
        <taxon>Sphingobacteriaceae</taxon>
        <taxon>Pedobacter</taxon>
    </lineage>
</organism>
<comment type="caution">
    <text evidence="1">The sequence shown here is derived from an EMBL/GenBank/DDBJ whole genome shotgun (WGS) entry which is preliminary data.</text>
</comment>
<gene>
    <name evidence="1" type="ORF">ACFOUY_01990</name>
</gene>
<sequence>MYEVIFTPESEVTFDSISEQLLERWGIGKVIEFQNLVEKGIHLIATDPFLNQVIVDNFQIRKYHIHPNVLFCTELIMKK</sequence>
<protein>
    <submittedName>
        <fullName evidence="1">Uncharacterized protein</fullName>
    </submittedName>
</protein>
<proteinExistence type="predicted"/>
<dbReference type="RefSeq" id="WP_378958769.1">
    <property type="nucleotide sequence ID" value="NZ_JBHRXC010000016.1"/>
</dbReference>
<keyword evidence="2" id="KW-1185">Reference proteome</keyword>
<dbReference type="Proteomes" id="UP001595792">
    <property type="component" value="Unassembled WGS sequence"/>
</dbReference>
<reference evidence="2" key="1">
    <citation type="journal article" date="2019" name="Int. J. Syst. Evol. Microbiol.">
        <title>The Global Catalogue of Microorganisms (GCM) 10K type strain sequencing project: providing services to taxonomists for standard genome sequencing and annotation.</title>
        <authorList>
            <consortium name="The Broad Institute Genomics Platform"/>
            <consortium name="The Broad Institute Genome Sequencing Center for Infectious Disease"/>
            <person name="Wu L."/>
            <person name="Ma J."/>
        </authorList>
    </citation>
    <scope>NUCLEOTIDE SEQUENCE [LARGE SCALE GENOMIC DNA]</scope>
    <source>
        <strain evidence="2">CCM 8689</strain>
    </source>
</reference>
<evidence type="ECO:0000313" key="2">
    <source>
        <dbReference type="Proteomes" id="UP001595792"/>
    </source>
</evidence>
<accession>A0ABV8NH09</accession>
<evidence type="ECO:0000313" key="1">
    <source>
        <dbReference type="EMBL" id="MFC4195466.1"/>
    </source>
</evidence>
<dbReference type="EMBL" id="JBHSBY010000013">
    <property type="protein sequence ID" value="MFC4195466.1"/>
    <property type="molecule type" value="Genomic_DNA"/>
</dbReference>